<dbReference type="GO" id="GO:0006281">
    <property type="term" value="P:DNA repair"/>
    <property type="evidence" value="ECO:0007669"/>
    <property type="project" value="InterPro"/>
</dbReference>
<dbReference type="PROSITE" id="PS51435">
    <property type="entry name" value="AP_NUCLEASE_F1_4"/>
    <property type="match status" value="1"/>
</dbReference>
<keyword evidence="11" id="KW-1185">Reference proteome</keyword>
<reference evidence="10 11" key="1">
    <citation type="submission" date="2020-08" db="EMBL/GenBank/DDBJ databases">
        <title>Genomic Encyclopedia of Type Strains, Phase IV (KMG-IV): sequencing the most valuable type-strain genomes for metagenomic binning, comparative biology and taxonomic classification.</title>
        <authorList>
            <person name="Goeker M."/>
        </authorList>
    </citation>
    <scope>NUCLEOTIDE SEQUENCE [LARGE SCALE GENOMIC DNA]</scope>
    <source>
        <strain evidence="10 11">DSM 2163</strain>
    </source>
</reference>
<comment type="similarity">
    <text evidence="2">Belongs to the DNA repair enzymes AP/ExoA family.</text>
</comment>
<feature type="site" description="Interaction with DNA substrate" evidence="8">
    <location>
        <position position="268"/>
    </location>
</feature>
<evidence type="ECO:0000256" key="6">
    <source>
        <dbReference type="PIRSR" id="PIRSR604808-1"/>
    </source>
</evidence>
<evidence type="ECO:0000313" key="11">
    <source>
        <dbReference type="Proteomes" id="UP000583454"/>
    </source>
</evidence>
<dbReference type="GO" id="GO:0004519">
    <property type="term" value="F:endonuclease activity"/>
    <property type="evidence" value="ECO:0007669"/>
    <property type="project" value="InterPro"/>
</dbReference>
<comment type="cofactor">
    <cofactor evidence="1">
        <name>Mn(2+)</name>
        <dbReference type="ChEBI" id="CHEBI:29035"/>
    </cofactor>
</comment>
<sequence length="278" mass="30379">MTMPSVAPFALWGPMRITTWNVNSIKQRVGHLLGFLDEARPDVVCLQELKCQDAAFPRAEIEAAGYAVETLGQKAYNGVALLVRQPLAATQLLRGLPGDAADEQARYIEARIAGEGVAPVRVAAIYLPNGNPAPGPKYAYKLAFMERLRRHARALMASEDALVLAGDFNVIPEPEDAADPAAWTQDALFLPETRKAFRALLAEGFTDALRACDPSPGLYTFWDYQAGCWPRNQGIRIDHLLLSPQAADRLVSASVQRHLRGLEKPSDHVPVTVELSDA</sequence>
<comment type="caution">
    <text evidence="10">The sequence shown here is derived from an EMBL/GenBank/DDBJ whole genome shotgun (WGS) entry which is preliminary data.</text>
</comment>
<protein>
    <submittedName>
        <fullName evidence="10">Exodeoxyribonuclease-3</fullName>
        <ecNumber evidence="10">3.1.11.2</ecNumber>
    </submittedName>
</protein>
<feature type="active site" description="Proton acceptor" evidence="6">
    <location>
        <position position="268"/>
    </location>
</feature>
<dbReference type="PANTHER" id="PTHR43250:SF2">
    <property type="entry name" value="EXODEOXYRIBONUCLEASE III"/>
    <property type="match status" value="1"/>
</dbReference>
<feature type="binding site" evidence="7">
    <location>
        <position position="267"/>
    </location>
    <ligand>
        <name>Mg(2+)</name>
        <dbReference type="ChEBI" id="CHEBI:18420"/>
        <label>1</label>
    </ligand>
</feature>
<dbReference type="PROSITE" id="PS00726">
    <property type="entry name" value="AP_NUCLEASE_F1_1"/>
    <property type="match status" value="1"/>
</dbReference>
<evidence type="ECO:0000256" key="8">
    <source>
        <dbReference type="PIRSR" id="PIRSR604808-3"/>
    </source>
</evidence>
<feature type="binding site" evidence="7">
    <location>
        <position position="169"/>
    </location>
    <ligand>
        <name>Mg(2+)</name>
        <dbReference type="ChEBI" id="CHEBI:18420"/>
        <label>1</label>
    </ligand>
</feature>
<dbReference type="InterPro" id="IPR005135">
    <property type="entry name" value="Endo/exonuclease/phosphatase"/>
</dbReference>
<feature type="binding site" evidence="7">
    <location>
        <position position="167"/>
    </location>
    <ligand>
        <name>Mg(2+)</name>
        <dbReference type="ChEBI" id="CHEBI:18420"/>
        <label>1</label>
    </ligand>
</feature>
<feature type="binding site" evidence="7">
    <location>
        <position position="21"/>
    </location>
    <ligand>
        <name>Mg(2+)</name>
        <dbReference type="ChEBI" id="CHEBI:18420"/>
        <label>1</label>
    </ligand>
</feature>
<dbReference type="InterPro" id="IPR004808">
    <property type="entry name" value="AP_endonuc_1"/>
</dbReference>
<feature type="active site" evidence="6">
    <location>
        <position position="126"/>
    </location>
</feature>
<evidence type="ECO:0000256" key="1">
    <source>
        <dbReference type="ARBA" id="ARBA00001936"/>
    </source>
</evidence>
<comment type="cofactor">
    <cofactor evidence="7">
        <name>Mg(2+)</name>
        <dbReference type="ChEBI" id="CHEBI:18420"/>
    </cofactor>
    <cofactor evidence="7">
        <name>Mn(2+)</name>
        <dbReference type="ChEBI" id="CHEBI:29035"/>
    </cofactor>
    <text evidence="7">Probably binds two magnesium or manganese ions per subunit.</text>
</comment>
<dbReference type="GO" id="GO:0003677">
    <property type="term" value="F:DNA binding"/>
    <property type="evidence" value="ECO:0007669"/>
    <property type="project" value="InterPro"/>
</dbReference>
<evidence type="ECO:0000256" key="4">
    <source>
        <dbReference type="ARBA" id="ARBA00022801"/>
    </source>
</evidence>
<dbReference type="SUPFAM" id="SSF56219">
    <property type="entry name" value="DNase I-like"/>
    <property type="match status" value="1"/>
</dbReference>
<dbReference type="CDD" id="cd09086">
    <property type="entry name" value="ExoIII-like_AP-endo"/>
    <property type="match status" value="1"/>
</dbReference>
<feature type="site" description="Important for catalytic activity" evidence="8">
    <location>
        <position position="238"/>
    </location>
</feature>
<keyword evidence="5 7" id="KW-0460">Magnesium</keyword>
<organism evidence="10 11">
    <name type="scientific">Methylorubrum rhodinum</name>
    <dbReference type="NCBI Taxonomy" id="29428"/>
    <lineage>
        <taxon>Bacteria</taxon>
        <taxon>Pseudomonadati</taxon>
        <taxon>Pseudomonadota</taxon>
        <taxon>Alphaproteobacteria</taxon>
        <taxon>Hyphomicrobiales</taxon>
        <taxon>Methylobacteriaceae</taxon>
        <taxon>Methylorubrum</taxon>
    </lineage>
</organism>
<dbReference type="NCBIfam" id="TIGR00195">
    <property type="entry name" value="exoDNase_III"/>
    <property type="match status" value="1"/>
</dbReference>
<dbReference type="EC" id="3.1.11.2" evidence="10"/>
<evidence type="ECO:0000256" key="3">
    <source>
        <dbReference type="ARBA" id="ARBA00022723"/>
    </source>
</evidence>
<dbReference type="GO" id="GO:0008311">
    <property type="term" value="F:double-stranded DNA 3'-5' DNA exonuclease activity"/>
    <property type="evidence" value="ECO:0007669"/>
    <property type="project" value="UniProtKB-EC"/>
</dbReference>
<dbReference type="Gene3D" id="3.60.10.10">
    <property type="entry name" value="Endonuclease/exonuclease/phosphatase"/>
    <property type="match status" value="1"/>
</dbReference>
<feature type="binding site" evidence="7">
    <location>
        <position position="48"/>
    </location>
    <ligand>
        <name>Mg(2+)</name>
        <dbReference type="ChEBI" id="CHEBI:18420"/>
        <label>1</label>
    </ligand>
</feature>
<dbReference type="InterPro" id="IPR020848">
    <property type="entry name" value="AP_endonuclease_F1_CS"/>
</dbReference>
<dbReference type="PANTHER" id="PTHR43250">
    <property type="entry name" value="EXODEOXYRIBONUCLEASE III"/>
    <property type="match status" value="1"/>
</dbReference>
<evidence type="ECO:0000313" key="10">
    <source>
        <dbReference type="EMBL" id="MBB5757276.1"/>
    </source>
</evidence>
<keyword evidence="3 7" id="KW-0479">Metal-binding</keyword>
<keyword evidence="4 10" id="KW-0378">Hydrolase</keyword>
<evidence type="ECO:0000256" key="5">
    <source>
        <dbReference type="ARBA" id="ARBA00022842"/>
    </source>
</evidence>
<feature type="site" description="Transition state stabilizer" evidence="8">
    <location>
        <position position="169"/>
    </location>
</feature>
<feature type="binding site" evidence="7">
    <location>
        <position position="268"/>
    </location>
    <ligand>
        <name>Mg(2+)</name>
        <dbReference type="ChEBI" id="CHEBI:18420"/>
        <label>1</label>
    </ligand>
</feature>
<dbReference type="Pfam" id="PF03372">
    <property type="entry name" value="Exo_endo_phos"/>
    <property type="match status" value="1"/>
</dbReference>
<keyword evidence="7" id="KW-0464">Manganese</keyword>
<dbReference type="PROSITE" id="PS00728">
    <property type="entry name" value="AP_NUCLEASE_F1_3"/>
    <property type="match status" value="1"/>
</dbReference>
<feature type="active site" description="Proton donor/acceptor" evidence="6">
    <location>
        <position position="167"/>
    </location>
</feature>
<dbReference type="NCBIfam" id="TIGR00633">
    <property type="entry name" value="xth"/>
    <property type="match status" value="1"/>
</dbReference>
<gene>
    <name evidence="10" type="ORF">HNR00_001987</name>
</gene>
<dbReference type="InterPro" id="IPR037493">
    <property type="entry name" value="ExoIII-like"/>
</dbReference>
<dbReference type="EMBL" id="JACHOP010000006">
    <property type="protein sequence ID" value="MBB5757276.1"/>
    <property type="molecule type" value="Genomic_DNA"/>
</dbReference>
<dbReference type="InterPro" id="IPR036691">
    <property type="entry name" value="Endo/exonu/phosph_ase_sf"/>
</dbReference>
<name>A0A840ZI79_9HYPH</name>
<accession>A0A840ZI79</accession>
<evidence type="ECO:0000256" key="2">
    <source>
        <dbReference type="ARBA" id="ARBA00007092"/>
    </source>
</evidence>
<evidence type="ECO:0000259" key="9">
    <source>
        <dbReference type="Pfam" id="PF03372"/>
    </source>
</evidence>
<dbReference type="InterPro" id="IPR020847">
    <property type="entry name" value="AP_endonuclease_F1_BS"/>
</dbReference>
<feature type="domain" description="Endonuclease/exonuclease/phosphatase" evidence="9">
    <location>
        <begin position="19"/>
        <end position="268"/>
    </location>
</feature>
<evidence type="ECO:0000256" key="7">
    <source>
        <dbReference type="PIRSR" id="PIRSR604808-2"/>
    </source>
</evidence>
<proteinExistence type="inferred from homology"/>
<dbReference type="Proteomes" id="UP000583454">
    <property type="component" value="Unassembled WGS sequence"/>
</dbReference>
<dbReference type="AlphaFoldDB" id="A0A840ZI79"/>
<dbReference type="GO" id="GO:0046872">
    <property type="term" value="F:metal ion binding"/>
    <property type="evidence" value="ECO:0007669"/>
    <property type="project" value="UniProtKB-KW"/>
</dbReference>